<dbReference type="InterPro" id="IPR036020">
    <property type="entry name" value="WW_dom_sf"/>
</dbReference>
<evidence type="ECO:0000259" key="2">
    <source>
        <dbReference type="PROSITE" id="PS50020"/>
    </source>
</evidence>
<feature type="region of interest" description="Disordered" evidence="1">
    <location>
        <begin position="645"/>
        <end position="664"/>
    </location>
</feature>
<keyword evidence="7" id="KW-1185">Reference proteome</keyword>
<protein>
    <recommendedName>
        <fullName evidence="8">FERM and PDZ domain-containing protein 4</fullName>
    </recommendedName>
</protein>
<dbReference type="Pfam" id="PF00373">
    <property type="entry name" value="FERM_M"/>
    <property type="match status" value="1"/>
</dbReference>
<proteinExistence type="predicted"/>
<dbReference type="InterPro" id="IPR000159">
    <property type="entry name" value="RA_dom"/>
</dbReference>
<feature type="region of interest" description="Disordered" evidence="1">
    <location>
        <begin position="78"/>
        <end position="100"/>
    </location>
</feature>
<dbReference type="InterPro" id="IPR001478">
    <property type="entry name" value="PDZ"/>
</dbReference>
<dbReference type="PROSITE" id="PS50020">
    <property type="entry name" value="WW_DOMAIN_2"/>
    <property type="match status" value="2"/>
</dbReference>
<evidence type="ECO:0000313" key="6">
    <source>
        <dbReference type="EMBL" id="CAB3361637.1"/>
    </source>
</evidence>
<dbReference type="GO" id="GO:0071944">
    <property type="term" value="C:cell periphery"/>
    <property type="evidence" value="ECO:0007669"/>
    <property type="project" value="UniProtKB-ARBA"/>
</dbReference>
<dbReference type="Pfam" id="PF00595">
    <property type="entry name" value="PDZ"/>
    <property type="match status" value="1"/>
</dbReference>
<comment type="caution">
    <text evidence="6">The sequence shown here is derived from an EMBL/GenBank/DDBJ whole genome shotgun (WGS) entry which is preliminary data.</text>
</comment>
<dbReference type="CDD" id="cd06769">
    <property type="entry name" value="PDZ_FRMPD1_3_4-like"/>
    <property type="match status" value="1"/>
</dbReference>
<dbReference type="GO" id="GO:0007165">
    <property type="term" value="P:signal transduction"/>
    <property type="evidence" value="ECO:0007669"/>
    <property type="project" value="InterPro"/>
</dbReference>
<dbReference type="Proteomes" id="UP000494165">
    <property type="component" value="Unassembled WGS sequence"/>
</dbReference>
<name>A0A8S1BRU5_9INSE</name>
<dbReference type="InterPro" id="IPR014352">
    <property type="entry name" value="FERM/acyl-CoA-bd_prot_sf"/>
</dbReference>
<dbReference type="GO" id="GO:0009887">
    <property type="term" value="P:animal organ morphogenesis"/>
    <property type="evidence" value="ECO:0007669"/>
    <property type="project" value="UniProtKB-ARBA"/>
</dbReference>
<dbReference type="Pfam" id="PF00397">
    <property type="entry name" value="WW"/>
    <property type="match status" value="2"/>
</dbReference>
<dbReference type="AlphaFoldDB" id="A0A8S1BRU5"/>
<dbReference type="InterPro" id="IPR001202">
    <property type="entry name" value="WW_dom"/>
</dbReference>
<dbReference type="PANTHER" id="PTHR46221">
    <property type="entry name" value="FERM AND PDZ DOMAIN-CONTAINING PROTEIN FAMILY MEMBER"/>
    <property type="match status" value="1"/>
</dbReference>
<dbReference type="CDD" id="cd00201">
    <property type="entry name" value="WW"/>
    <property type="match status" value="2"/>
</dbReference>
<dbReference type="SMART" id="SM00295">
    <property type="entry name" value="B41"/>
    <property type="match status" value="1"/>
</dbReference>
<gene>
    <name evidence="6" type="ORF">CLODIP_2_CD15870</name>
</gene>
<dbReference type="SUPFAM" id="SSF51045">
    <property type="entry name" value="WW domain"/>
    <property type="match status" value="2"/>
</dbReference>
<dbReference type="CDD" id="cd17088">
    <property type="entry name" value="FERM_F1_FRMPD1_like"/>
    <property type="match status" value="1"/>
</dbReference>
<dbReference type="PANTHER" id="PTHR46221:SF3">
    <property type="entry name" value="FERM AND PDZ DOMAIN-CONTAINING PROTEIN 4"/>
    <property type="match status" value="1"/>
</dbReference>
<evidence type="ECO:0008006" key="8">
    <source>
        <dbReference type="Google" id="ProtNLM"/>
    </source>
</evidence>
<organism evidence="6 7">
    <name type="scientific">Cloeon dipterum</name>
    <dbReference type="NCBI Taxonomy" id="197152"/>
    <lineage>
        <taxon>Eukaryota</taxon>
        <taxon>Metazoa</taxon>
        <taxon>Ecdysozoa</taxon>
        <taxon>Arthropoda</taxon>
        <taxon>Hexapoda</taxon>
        <taxon>Insecta</taxon>
        <taxon>Pterygota</taxon>
        <taxon>Palaeoptera</taxon>
        <taxon>Ephemeroptera</taxon>
        <taxon>Pisciforma</taxon>
        <taxon>Baetidae</taxon>
        <taxon>Cloeon</taxon>
    </lineage>
</organism>
<dbReference type="SMART" id="SM00228">
    <property type="entry name" value="PDZ"/>
    <property type="match status" value="1"/>
</dbReference>
<dbReference type="CDD" id="cd14473">
    <property type="entry name" value="FERM_B-lobe"/>
    <property type="match status" value="1"/>
</dbReference>
<dbReference type="InterPro" id="IPR036034">
    <property type="entry name" value="PDZ_sf"/>
</dbReference>
<dbReference type="SUPFAM" id="SSF54236">
    <property type="entry name" value="Ubiquitin-like"/>
    <property type="match status" value="1"/>
</dbReference>
<dbReference type="InterPro" id="IPR019748">
    <property type="entry name" value="FERM_central"/>
</dbReference>
<dbReference type="SUPFAM" id="SSF47031">
    <property type="entry name" value="Second domain of FERM"/>
    <property type="match status" value="1"/>
</dbReference>
<dbReference type="Gene3D" id="2.30.29.30">
    <property type="entry name" value="Pleckstrin-homology domain (PH domain)/Phosphotyrosine-binding domain (PTB)"/>
    <property type="match status" value="1"/>
</dbReference>
<evidence type="ECO:0000259" key="3">
    <source>
        <dbReference type="PROSITE" id="PS50057"/>
    </source>
</evidence>
<feature type="domain" description="WW" evidence="2">
    <location>
        <begin position="11"/>
        <end position="44"/>
    </location>
</feature>
<feature type="compositionally biased region" description="Low complexity" evidence="1">
    <location>
        <begin position="610"/>
        <end position="619"/>
    </location>
</feature>
<evidence type="ECO:0000313" key="7">
    <source>
        <dbReference type="Proteomes" id="UP000494165"/>
    </source>
</evidence>
<feature type="domain" description="Ras-associating" evidence="5">
    <location>
        <begin position="222"/>
        <end position="306"/>
    </location>
</feature>
<dbReference type="InterPro" id="IPR000299">
    <property type="entry name" value="FERM_domain"/>
</dbReference>
<feature type="region of interest" description="Disordered" evidence="1">
    <location>
        <begin position="702"/>
        <end position="752"/>
    </location>
</feature>
<evidence type="ECO:0000259" key="5">
    <source>
        <dbReference type="PROSITE" id="PS50200"/>
    </source>
</evidence>
<evidence type="ECO:0000256" key="1">
    <source>
        <dbReference type="SAM" id="MobiDB-lite"/>
    </source>
</evidence>
<dbReference type="SUPFAM" id="SSF50729">
    <property type="entry name" value="PH domain-like"/>
    <property type="match status" value="1"/>
</dbReference>
<dbReference type="OrthoDB" id="5859304at2759"/>
<accession>A0A8S1BRU5</accession>
<dbReference type="PROSITE" id="PS50106">
    <property type="entry name" value="PDZ"/>
    <property type="match status" value="1"/>
</dbReference>
<dbReference type="GO" id="GO:0030182">
    <property type="term" value="P:neuron differentiation"/>
    <property type="evidence" value="ECO:0007669"/>
    <property type="project" value="UniProtKB-ARBA"/>
</dbReference>
<dbReference type="EMBL" id="CADEPI010000006">
    <property type="protein sequence ID" value="CAB3361637.1"/>
    <property type="molecule type" value="Genomic_DNA"/>
</dbReference>
<dbReference type="PROSITE" id="PS50057">
    <property type="entry name" value="FERM_3"/>
    <property type="match status" value="1"/>
</dbReference>
<dbReference type="InterPro" id="IPR029071">
    <property type="entry name" value="Ubiquitin-like_domsf"/>
</dbReference>
<dbReference type="PROSITE" id="PS50200">
    <property type="entry name" value="RA"/>
    <property type="match status" value="1"/>
</dbReference>
<sequence length="1080" mass="119075">MEDGGPLAYPRQVKPGWTAHVNRDGRLYYCNHLTKTASWLPPADTYDVTSVLPFGWEEAVDSNGHSYFINHVNQTTIKDPPPKDWAPEEAPPKPRRVTLTRDGKQGFGFVAGSEKPVIVRFVTDNGPSDGKLLPGDQILEINGEDVRKVAREHAIQLIRSCPEKVELIVCQPPLDNSARKSALLSVAKKAKLRSHPSRVRFAEGVVVNGTVAEKGVALMPNVLKVFLENGQTKSFKYDGSTTVQDVTDSLLQKLGILAGEHFCLALEHVTGRKNKLTLLQPHQHLAKIAARPGSHNLRCLFRVVFVPSEPEALLHRDPVAFEYLYLQCCNDVVQERFAPELKYETALRLAALHIQQHAMANNLQGKLGAKNIEKEFGLERFVPISLMESMKRKELRKLIGHFLKLCTTQPMSDIQAKLYYLHIISDLPSYGAKCFSTNIKDINFQETNMETVVLISPKFGISQIAGMRSATPMPLADIHSVRHVSVSKQDELSTQVTLHLLGADQICLSLEEKDAEELVLVLRGYFHLLTGLHLSLDCPPEDPTPAYDAVPPYQGFHLVVPDWWSYIAANNKCQLVNLAVPPPYHAADGKTVDSNMNSMLRNANKENRQSSSEDSTSPEASEEARQRLSEMHRLVLASEQYLNDHADEKESDSEGSSQMSSLLDTEQPELKHSDSLLLLAHGGHKANLEEEMSAVVRSLDINGDTTESSDTDSMSTPTSSPSHNKAGLRPGSLLKPSDSSFGLHSPDNVLPRAGNSDMKEILLRLQQDTSLPYHFAEGTLYLDPDIIDLTMIPPPITPDNLALSFLDSPSSPPTPFADQLPPLLPGPHHEWDQDMLDELLDSNLDLDEFLATVVVPAPNQSGITELTPEEVSAYIIPPPPPPSQSNILASLSLYNPRNHYVNNSARSSLIYRNRNNMVKFEKISTSQAKEKINQLSEHLLNLAEQCRGYIAAGGGENEDVNLYRATQTKLCNEVRALVASSKLLVQAAAEGLRANLEGTLANCLNSLNNIFSLSEELCVNTDAPSHTMSLILRSRDVCECLVATINSIDNPKSTSNVQKCAEDLVNALTSLLKGLKVLGS</sequence>
<dbReference type="Gene3D" id="2.30.42.10">
    <property type="match status" value="1"/>
</dbReference>
<dbReference type="InterPro" id="IPR035963">
    <property type="entry name" value="FERM_2"/>
</dbReference>
<dbReference type="SUPFAM" id="SSF50156">
    <property type="entry name" value="PDZ domain-like"/>
    <property type="match status" value="1"/>
</dbReference>
<dbReference type="InterPro" id="IPR019749">
    <property type="entry name" value="Band_41_domain"/>
</dbReference>
<evidence type="ECO:0000259" key="4">
    <source>
        <dbReference type="PROSITE" id="PS50106"/>
    </source>
</evidence>
<feature type="domain" description="PDZ" evidence="4">
    <location>
        <begin position="96"/>
        <end position="173"/>
    </location>
</feature>
<feature type="region of interest" description="Disordered" evidence="1">
    <location>
        <begin position="603"/>
        <end position="627"/>
    </location>
</feature>
<dbReference type="Pfam" id="PF21989">
    <property type="entry name" value="RA_2"/>
    <property type="match status" value="1"/>
</dbReference>
<dbReference type="InterPro" id="IPR011993">
    <property type="entry name" value="PH-like_dom_sf"/>
</dbReference>
<feature type="compositionally biased region" description="Low complexity" evidence="1">
    <location>
        <begin position="704"/>
        <end position="722"/>
    </location>
</feature>
<dbReference type="SMART" id="SM00456">
    <property type="entry name" value="WW"/>
    <property type="match status" value="2"/>
</dbReference>
<reference evidence="6 7" key="1">
    <citation type="submission" date="2020-04" db="EMBL/GenBank/DDBJ databases">
        <authorList>
            <person name="Alioto T."/>
            <person name="Alioto T."/>
            <person name="Gomez Garrido J."/>
        </authorList>
    </citation>
    <scope>NUCLEOTIDE SEQUENCE [LARGE SCALE GENOMIC DNA]</scope>
</reference>
<dbReference type="Gene3D" id="2.20.70.10">
    <property type="match status" value="2"/>
</dbReference>
<dbReference type="Gene3D" id="1.20.80.10">
    <property type="match status" value="1"/>
</dbReference>
<feature type="domain" description="FERM" evidence="3">
    <location>
        <begin position="221"/>
        <end position="533"/>
    </location>
</feature>
<feature type="compositionally biased region" description="Basic and acidic residues" evidence="1">
    <location>
        <begin position="80"/>
        <end position="92"/>
    </location>
</feature>
<feature type="domain" description="WW" evidence="2">
    <location>
        <begin position="50"/>
        <end position="83"/>
    </location>
</feature>